<dbReference type="InterPro" id="IPR010296">
    <property type="entry name" value="DUF899_thioredox"/>
</dbReference>
<evidence type="ECO:0000313" key="1">
    <source>
        <dbReference type="EMBL" id="AJA06975.1"/>
    </source>
</evidence>
<reference evidence="1 2" key="1">
    <citation type="journal article" date="2015" name="Int. J. Syst. Evol. Microbiol.">
        <title>Description of Sphingopyxis fribergensis sp. nov. - a soil bacterium with the ability to degrade styrene and phenylacetic acid.</title>
        <authorList>
            <person name="Oelschlagel M."/>
            <person name="Ruckert C."/>
            <person name="Kalinowski J."/>
            <person name="Schmidt G."/>
            <person name="Schlomann M."/>
            <person name="Tischler D."/>
        </authorList>
    </citation>
    <scope>NUCLEOTIDE SEQUENCE [LARGE SCALE GENOMIC DNA]</scope>
    <source>
        <strain evidence="1 2">Kp5.2</strain>
    </source>
</reference>
<evidence type="ECO:0000313" key="2">
    <source>
        <dbReference type="Proteomes" id="UP000030907"/>
    </source>
</evidence>
<dbReference type="Proteomes" id="UP000030907">
    <property type="component" value="Chromosome"/>
</dbReference>
<dbReference type="HOGENOM" id="CLU_066898_0_0_5"/>
<dbReference type="AlphaFoldDB" id="A0A0A7PAH1"/>
<keyword evidence="2" id="KW-1185">Reference proteome</keyword>
<dbReference type="Pfam" id="PF05988">
    <property type="entry name" value="DUF899"/>
    <property type="match status" value="1"/>
</dbReference>
<accession>A0A0A7PAH1</accession>
<protein>
    <recommendedName>
        <fullName evidence="3">DUF899 domain-containing protein</fullName>
    </recommendedName>
</protein>
<dbReference type="EMBL" id="CP009122">
    <property type="protein sequence ID" value="AJA06975.1"/>
    <property type="molecule type" value="Genomic_DNA"/>
</dbReference>
<dbReference type="KEGG" id="sphk:SKP52_00115"/>
<dbReference type="RefSeq" id="WP_228383759.1">
    <property type="nucleotide sequence ID" value="NZ_CP009122.1"/>
</dbReference>
<proteinExistence type="predicted"/>
<gene>
    <name evidence="1" type="ORF">SKP52_00115</name>
</gene>
<sequence length="241" mass="27396">MTTIEHLSFPNESPEYRSARIELLNAEIALRRQIEAVAAKRRALPPGGAVPEDYSFERIGAFQRPERVTLSALFGDNPSIILQSFMFGPERDKPCNGCTHMLDAIDGSARHVGQRAPLYIVAKSPIARLEAWAKDRRWPHIAFLSDVDGRYSADYFGDTSKLSDAKRTQHGMKPGENWDETIFNVFRKDDERVRHVWANEMAYAPEDRGQHHRAGDLVDPLWGLLDMTPEGRGDWFPSLTY</sequence>
<name>A0A0A7PAH1_9SPHN</name>
<dbReference type="STRING" id="1515612.SKP52_00115"/>
<evidence type="ECO:0008006" key="3">
    <source>
        <dbReference type="Google" id="ProtNLM"/>
    </source>
</evidence>
<organism evidence="1 2">
    <name type="scientific">Sphingopyxis fribergensis</name>
    <dbReference type="NCBI Taxonomy" id="1515612"/>
    <lineage>
        <taxon>Bacteria</taxon>
        <taxon>Pseudomonadati</taxon>
        <taxon>Pseudomonadota</taxon>
        <taxon>Alphaproteobacteria</taxon>
        <taxon>Sphingomonadales</taxon>
        <taxon>Sphingomonadaceae</taxon>
        <taxon>Sphingopyxis</taxon>
    </lineage>
</organism>